<reference evidence="1 2" key="2">
    <citation type="journal article" date="2022" name="Mol. Ecol. Resour.">
        <title>The genomes of chicory, endive, great burdock and yacon provide insights into Asteraceae paleo-polyploidization history and plant inulin production.</title>
        <authorList>
            <person name="Fan W."/>
            <person name="Wang S."/>
            <person name="Wang H."/>
            <person name="Wang A."/>
            <person name="Jiang F."/>
            <person name="Liu H."/>
            <person name="Zhao H."/>
            <person name="Xu D."/>
            <person name="Zhang Y."/>
        </authorList>
    </citation>
    <scope>NUCLEOTIDE SEQUENCE [LARGE SCALE GENOMIC DNA]</scope>
    <source>
        <strain evidence="2">cv. Yunnan</strain>
        <tissue evidence="1">Leaves</tissue>
    </source>
</reference>
<proteinExistence type="predicted"/>
<sequence>MGRFWRMAEEFEVAGKVRDCDSSGSEHSPETMMDLSDLVNSFIENGNGVVNRDFDMEVDDECILDGSDDDMKEMKESLKRLVRIEDGDDVGRKLILNVQEARRDVIRDNSPPSSQSLGFKRQVMVRLRDQGLDAGFCKSKWEKKGRLLAGDHEYIDVNVAKTRYIVIISLFEDFEIARPTNNYASLLEILPKILVSKVEDFKEIVKIMSRAMKKSMNQMKMTVPPWRRHEYVQAKWFGAYKRTTNEFPTKKTQDSKVINKKSIGFISIPVTCYGRRRDEFVRKDFGYKMGNLAVVMNGAS</sequence>
<organism evidence="1 2">
    <name type="scientific">Smallanthus sonchifolius</name>
    <dbReference type="NCBI Taxonomy" id="185202"/>
    <lineage>
        <taxon>Eukaryota</taxon>
        <taxon>Viridiplantae</taxon>
        <taxon>Streptophyta</taxon>
        <taxon>Embryophyta</taxon>
        <taxon>Tracheophyta</taxon>
        <taxon>Spermatophyta</taxon>
        <taxon>Magnoliopsida</taxon>
        <taxon>eudicotyledons</taxon>
        <taxon>Gunneridae</taxon>
        <taxon>Pentapetalae</taxon>
        <taxon>asterids</taxon>
        <taxon>campanulids</taxon>
        <taxon>Asterales</taxon>
        <taxon>Asteraceae</taxon>
        <taxon>Asteroideae</taxon>
        <taxon>Heliantheae alliance</taxon>
        <taxon>Millerieae</taxon>
        <taxon>Smallanthus</taxon>
    </lineage>
</organism>
<evidence type="ECO:0000313" key="1">
    <source>
        <dbReference type="EMBL" id="KAI3745433.1"/>
    </source>
</evidence>
<name>A0ACB9DFI6_9ASTR</name>
<protein>
    <submittedName>
        <fullName evidence="1">Uncharacterized protein</fullName>
    </submittedName>
</protein>
<evidence type="ECO:0000313" key="2">
    <source>
        <dbReference type="Proteomes" id="UP001056120"/>
    </source>
</evidence>
<dbReference type="Proteomes" id="UP001056120">
    <property type="component" value="Linkage Group LG19"/>
</dbReference>
<comment type="caution">
    <text evidence="1">The sequence shown here is derived from an EMBL/GenBank/DDBJ whole genome shotgun (WGS) entry which is preliminary data.</text>
</comment>
<accession>A0ACB9DFI6</accession>
<keyword evidence="2" id="KW-1185">Reference proteome</keyword>
<reference evidence="2" key="1">
    <citation type="journal article" date="2022" name="Mol. Ecol. Resour.">
        <title>The genomes of chicory, endive, great burdock and yacon provide insights into Asteraceae palaeo-polyploidization history and plant inulin production.</title>
        <authorList>
            <person name="Fan W."/>
            <person name="Wang S."/>
            <person name="Wang H."/>
            <person name="Wang A."/>
            <person name="Jiang F."/>
            <person name="Liu H."/>
            <person name="Zhao H."/>
            <person name="Xu D."/>
            <person name="Zhang Y."/>
        </authorList>
    </citation>
    <scope>NUCLEOTIDE SEQUENCE [LARGE SCALE GENOMIC DNA]</scope>
    <source>
        <strain evidence="2">cv. Yunnan</strain>
    </source>
</reference>
<dbReference type="EMBL" id="CM042036">
    <property type="protein sequence ID" value="KAI3745433.1"/>
    <property type="molecule type" value="Genomic_DNA"/>
</dbReference>
<gene>
    <name evidence="1" type="ORF">L1987_58545</name>
</gene>